<gene>
    <name evidence="1" type="ORF">SLEP1_g18446</name>
</gene>
<dbReference type="Proteomes" id="UP001054252">
    <property type="component" value="Unassembled WGS sequence"/>
</dbReference>
<organism evidence="1 2">
    <name type="scientific">Rubroshorea leprosula</name>
    <dbReference type="NCBI Taxonomy" id="152421"/>
    <lineage>
        <taxon>Eukaryota</taxon>
        <taxon>Viridiplantae</taxon>
        <taxon>Streptophyta</taxon>
        <taxon>Embryophyta</taxon>
        <taxon>Tracheophyta</taxon>
        <taxon>Spermatophyta</taxon>
        <taxon>Magnoliopsida</taxon>
        <taxon>eudicotyledons</taxon>
        <taxon>Gunneridae</taxon>
        <taxon>Pentapetalae</taxon>
        <taxon>rosids</taxon>
        <taxon>malvids</taxon>
        <taxon>Malvales</taxon>
        <taxon>Dipterocarpaceae</taxon>
        <taxon>Rubroshorea</taxon>
    </lineage>
</organism>
<dbReference type="AlphaFoldDB" id="A0AAV5J6K9"/>
<evidence type="ECO:0000313" key="2">
    <source>
        <dbReference type="Proteomes" id="UP001054252"/>
    </source>
</evidence>
<reference evidence="1 2" key="1">
    <citation type="journal article" date="2021" name="Commun. Biol.">
        <title>The genome of Shorea leprosula (Dipterocarpaceae) highlights the ecological relevance of drought in aseasonal tropical rainforests.</title>
        <authorList>
            <person name="Ng K.K.S."/>
            <person name="Kobayashi M.J."/>
            <person name="Fawcett J.A."/>
            <person name="Hatakeyama M."/>
            <person name="Paape T."/>
            <person name="Ng C.H."/>
            <person name="Ang C.C."/>
            <person name="Tnah L.H."/>
            <person name="Lee C.T."/>
            <person name="Nishiyama T."/>
            <person name="Sese J."/>
            <person name="O'Brien M.J."/>
            <person name="Copetti D."/>
            <person name="Mohd Noor M.I."/>
            <person name="Ong R.C."/>
            <person name="Putra M."/>
            <person name="Sireger I.Z."/>
            <person name="Indrioko S."/>
            <person name="Kosugi Y."/>
            <person name="Izuno A."/>
            <person name="Isagi Y."/>
            <person name="Lee S.L."/>
            <person name="Shimizu K.K."/>
        </authorList>
    </citation>
    <scope>NUCLEOTIDE SEQUENCE [LARGE SCALE GENOMIC DNA]</scope>
    <source>
        <strain evidence="1">214</strain>
    </source>
</reference>
<proteinExistence type="predicted"/>
<evidence type="ECO:0000313" key="1">
    <source>
        <dbReference type="EMBL" id="GKV06571.1"/>
    </source>
</evidence>
<sequence>MGLEAKITPSMLSSEAGRMLNCGADWLHRDIMVIISLVDLNLSSVFE</sequence>
<keyword evidence="2" id="KW-1185">Reference proteome</keyword>
<accession>A0AAV5J6K9</accession>
<dbReference type="EMBL" id="BPVZ01000025">
    <property type="protein sequence ID" value="GKV06571.1"/>
    <property type="molecule type" value="Genomic_DNA"/>
</dbReference>
<name>A0AAV5J6K9_9ROSI</name>
<comment type="caution">
    <text evidence="1">The sequence shown here is derived from an EMBL/GenBank/DDBJ whole genome shotgun (WGS) entry which is preliminary data.</text>
</comment>
<protein>
    <submittedName>
        <fullName evidence="1">Uncharacterized protein</fullName>
    </submittedName>
</protein>